<feature type="transmembrane region" description="Helical" evidence="1">
    <location>
        <begin position="270"/>
        <end position="288"/>
    </location>
</feature>
<name>W1YCB3_9ZZZZ</name>
<reference evidence="3" key="1">
    <citation type="submission" date="2013-12" db="EMBL/GenBank/DDBJ databases">
        <title>A Varibaculum cambriense genome reconstructed from a premature infant gut community with otherwise low bacterial novelty that shifts toward anaerobic metabolism during the third week of life.</title>
        <authorList>
            <person name="Brown C.T."/>
            <person name="Sharon I."/>
            <person name="Thomas B.C."/>
            <person name="Castelle C.J."/>
            <person name="Morowitz M.J."/>
            <person name="Banfield J.F."/>
        </authorList>
    </citation>
    <scope>NUCLEOTIDE SEQUENCE</scope>
</reference>
<keyword evidence="1" id="KW-0472">Membrane</keyword>
<dbReference type="InterPro" id="IPR029044">
    <property type="entry name" value="Nucleotide-diphossugar_trans"/>
</dbReference>
<dbReference type="Pfam" id="PF00535">
    <property type="entry name" value="Glycos_transf_2"/>
    <property type="match status" value="1"/>
</dbReference>
<dbReference type="PANTHER" id="PTHR22916">
    <property type="entry name" value="GLYCOSYLTRANSFERASE"/>
    <property type="match status" value="1"/>
</dbReference>
<dbReference type="PANTHER" id="PTHR22916:SF3">
    <property type="entry name" value="UDP-GLCNAC:BETAGAL BETA-1,3-N-ACETYLGLUCOSAMINYLTRANSFERASE-LIKE PROTEIN 1"/>
    <property type="match status" value="1"/>
</dbReference>
<proteinExistence type="predicted"/>
<protein>
    <recommendedName>
        <fullName evidence="2">Glycosyltransferase 2-like domain-containing protein</fullName>
    </recommendedName>
</protein>
<sequence length="294" mass="34546">MAILTVFTPTYNRAYILKQCYDSLCRQTCKDFIWLIIDDGSTDNTKEIVEKWKLNDNGFEIRYVYKSNGGMHTGHNKAYELIDTELNVCIDSDDFMTDNAVEIITEFWKHNKDYKYAGIIGLDVFKDGKTVGTDLPKRKSITVSGFYDNGGKGDKKLIYRTDIINKYPKYPEFDGEKLVPLSYKYLLIDQDYELLILNEPICVVEYMEDGSTKNIFKQYYKNPKGFSFFRKVHMEYDKTLKKKFITCVHYVSSNFICKNKNFIKESPKKAMTMAAIPFGFMLYRHIIFKSRERR</sequence>
<keyword evidence="1" id="KW-1133">Transmembrane helix</keyword>
<dbReference type="EMBL" id="AZMM01006809">
    <property type="protein sequence ID" value="ETJ39330.1"/>
    <property type="molecule type" value="Genomic_DNA"/>
</dbReference>
<accession>W1YCB3</accession>
<evidence type="ECO:0000259" key="2">
    <source>
        <dbReference type="Pfam" id="PF00535"/>
    </source>
</evidence>
<feature type="domain" description="Glycosyltransferase 2-like" evidence="2">
    <location>
        <begin position="5"/>
        <end position="115"/>
    </location>
</feature>
<dbReference type="SUPFAM" id="SSF53448">
    <property type="entry name" value="Nucleotide-diphospho-sugar transferases"/>
    <property type="match status" value="1"/>
</dbReference>
<dbReference type="CDD" id="cd00761">
    <property type="entry name" value="Glyco_tranf_GTA_type"/>
    <property type="match status" value="1"/>
</dbReference>
<dbReference type="Gene3D" id="3.90.550.10">
    <property type="entry name" value="Spore Coat Polysaccharide Biosynthesis Protein SpsA, Chain A"/>
    <property type="match status" value="1"/>
</dbReference>
<comment type="caution">
    <text evidence="3">The sequence shown here is derived from an EMBL/GenBank/DDBJ whole genome shotgun (WGS) entry which is preliminary data.</text>
</comment>
<gene>
    <name evidence="3" type="ORF">Q604_UNBC06809G0008</name>
</gene>
<keyword evidence="1" id="KW-0812">Transmembrane</keyword>
<organism evidence="3">
    <name type="scientific">human gut metagenome</name>
    <dbReference type="NCBI Taxonomy" id="408170"/>
    <lineage>
        <taxon>unclassified sequences</taxon>
        <taxon>metagenomes</taxon>
        <taxon>organismal metagenomes</taxon>
    </lineage>
</organism>
<evidence type="ECO:0000256" key="1">
    <source>
        <dbReference type="SAM" id="Phobius"/>
    </source>
</evidence>
<dbReference type="GO" id="GO:0016758">
    <property type="term" value="F:hexosyltransferase activity"/>
    <property type="evidence" value="ECO:0007669"/>
    <property type="project" value="UniProtKB-ARBA"/>
</dbReference>
<dbReference type="InterPro" id="IPR001173">
    <property type="entry name" value="Glyco_trans_2-like"/>
</dbReference>
<evidence type="ECO:0000313" key="3">
    <source>
        <dbReference type="EMBL" id="ETJ39330.1"/>
    </source>
</evidence>
<dbReference type="AlphaFoldDB" id="W1YCB3"/>